<keyword evidence="2" id="KW-0378">Hydrolase</keyword>
<dbReference type="GO" id="GO:0016788">
    <property type="term" value="F:hydrolase activity, acting on ester bonds"/>
    <property type="evidence" value="ECO:0007669"/>
    <property type="project" value="TreeGrafter"/>
</dbReference>
<dbReference type="RefSeq" id="WP_146811134.1">
    <property type="nucleotide sequence ID" value="NZ_BJXX01000142.1"/>
</dbReference>
<dbReference type="EMBL" id="BJXX01000142">
    <property type="protein sequence ID" value="GEN35607.1"/>
    <property type="molecule type" value="Genomic_DNA"/>
</dbReference>
<comment type="caution">
    <text evidence="3">The sequence shown here is derived from an EMBL/GenBank/DDBJ whole genome shotgun (WGS) entry which is preliminary data.</text>
</comment>
<dbReference type="Proteomes" id="UP000321157">
    <property type="component" value="Unassembled WGS sequence"/>
</dbReference>
<proteinExistence type="inferred from homology"/>
<dbReference type="InterPro" id="IPR029058">
    <property type="entry name" value="AB_hydrolase_fold"/>
</dbReference>
<keyword evidence="4" id="KW-1185">Reference proteome</keyword>
<evidence type="ECO:0000256" key="1">
    <source>
        <dbReference type="ARBA" id="ARBA00005622"/>
    </source>
</evidence>
<protein>
    <submittedName>
        <fullName evidence="3">IroE protein</fullName>
    </submittedName>
</protein>
<dbReference type="InterPro" id="IPR000801">
    <property type="entry name" value="Esterase-like"/>
</dbReference>
<evidence type="ECO:0000256" key="2">
    <source>
        <dbReference type="ARBA" id="ARBA00022801"/>
    </source>
</evidence>
<evidence type="ECO:0000313" key="4">
    <source>
        <dbReference type="Proteomes" id="UP000321157"/>
    </source>
</evidence>
<dbReference type="OrthoDB" id="9784036at2"/>
<dbReference type="PANTHER" id="PTHR40841">
    <property type="entry name" value="SIDEROPHORE TRIACETYLFUSARININE C ESTERASE"/>
    <property type="match status" value="1"/>
</dbReference>
<reference evidence="3 4" key="1">
    <citation type="submission" date="2019-07" db="EMBL/GenBank/DDBJ databases">
        <title>Whole genome shotgun sequence of Aneurinibacillus danicus NBRC 102444.</title>
        <authorList>
            <person name="Hosoyama A."/>
            <person name="Uohara A."/>
            <person name="Ohji S."/>
            <person name="Ichikawa N."/>
        </authorList>
    </citation>
    <scope>NUCLEOTIDE SEQUENCE [LARGE SCALE GENOMIC DNA]</scope>
    <source>
        <strain evidence="3 4">NBRC 102444</strain>
    </source>
</reference>
<dbReference type="SUPFAM" id="SSF53474">
    <property type="entry name" value="alpha/beta-Hydrolases"/>
    <property type="match status" value="1"/>
</dbReference>
<name>A0A511V9K9_9BACL</name>
<dbReference type="InterPro" id="IPR052558">
    <property type="entry name" value="Siderophore_Hydrolase_D"/>
</dbReference>
<comment type="similarity">
    <text evidence="1">Belongs to the esterase D family.</text>
</comment>
<organism evidence="3 4">
    <name type="scientific">Aneurinibacillus danicus</name>
    <dbReference type="NCBI Taxonomy" id="267746"/>
    <lineage>
        <taxon>Bacteria</taxon>
        <taxon>Bacillati</taxon>
        <taxon>Bacillota</taxon>
        <taxon>Bacilli</taxon>
        <taxon>Bacillales</taxon>
        <taxon>Paenibacillaceae</taxon>
        <taxon>Aneurinibacillus group</taxon>
        <taxon>Aneurinibacillus</taxon>
    </lineage>
</organism>
<dbReference type="Pfam" id="PF00756">
    <property type="entry name" value="Esterase"/>
    <property type="match status" value="1"/>
</dbReference>
<dbReference type="Gene3D" id="3.40.50.1820">
    <property type="entry name" value="alpha/beta hydrolase"/>
    <property type="match status" value="1"/>
</dbReference>
<sequence>MSHIRLTSKYTNKTYDIEVYIPEIEPPSDGFPIYYVLDGLYYFSFVRDVVRIQQLNREKTGVNAAIVIGICHQKEEMREQRFIDFTAPAKNLTIPERLKGKLSGGYGGAEQFFKFIELELKPYIDQHYPVNRQAQYLFGHSLGGYFALWCLYTNPIAFKNYIAISPSVWWNDEELLHMGNLLIENGANNGKHHVFIAVGEHEGFMVDDANRIGTLLNEYNLNIEIYIAPDENHASVVPTVVSRAIRFCSRN</sequence>
<dbReference type="AlphaFoldDB" id="A0A511V9K9"/>
<dbReference type="PANTHER" id="PTHR40841:SF2">
    <property type="entry name" value="SIDEROPHORE-DEGRADING ESTERASE (EUROFUNG)"/>
    <property type="match status" value="1"/>
</dbReference>
<accession>A0A511V9K9</accession>
<gene>
    <name evidence="3" type="ORF">ADA01nite_30670</name>
</gene>
<evidence type="ECO:0000313" key="3">
    <source>
        <dbReference type="EMBL" id="GEN35607.1"/>
    </source>
</evidence>